<reference evidence="9 10" key="1">
    <citation type="journal article" date="2018" name="Mol. Plant">
        <title>The genome of Artemisia annua provides insight into the evolution of Asteraceae family and artemisinin biosynthesis.</title>
        <authorList>
            <person name="Shen Q."/>
            <person name="Zhang L."/>
            <person name="Liao Z."/>
            <person name="Wang S."/>
            <person name="Yan T."/>
            <person name="Shi P."/>
            <person name="Liu M."/>
            <person name="Fu X."/>
            <person name="Pan Q."/>
            <person name="Wang Y."/>
            <person name="Lv Z."/>
            <person name="Lu X."/>
            <person name="Zhang F."/>
            <person name="Jiang W."/>
            <person name="Ma Y."/>
            <person name="Chen M."/>
            <person name="Hao X."/>
            <person name="Li L."/>
            <person name="Tang Y."/>
            <person name="Lv G."/>
            <person name="Zhou Y."/>
            <person name="Sun X."/>
            <person name="Brodelius P.E."/>
            <person name="Rose J.K.C."/>
            <person name="Tang K."/>
        </authorList>
    </citation>
    <scope>NUCLEOTIDE SEQUENCE [LARGE SCALE GENOMIC DNA]</scope>
    <source>
        <strain evidence="10">cv. Huhao1</strain>
        <tissue evidence="9">Leaf</tissue>
    </source>
</reference>
<keyword evidence="6" id="KW-0175">Coiled coil</keyword>
<dbReference type="FunFam" id="2.40.50.770:FF:000004">
    <property type="entry name" value="RecQ-mediated instability protein (DUF1767)"/>
    <property type="match status" value="1"/>
</dbReference>
<dbReference type="InterPro" id="IPR009057">
    <property type="entry name" value="Homeodomain-like_sf"/>
</dbReference>
<dbReference type="InterPro" id="IPR036388">
    <property type="entry name" value="WH-like_DNA-bd_sf"/>
</dbReference>
<dbReference type="GO" id="GO:0031422">
    <property type="term" value="C:RecQ family helicase-topoisomerase III complex"/>
    <property type="evidence" value="ECO:0007669"/>
    <property type="project" value="TreeGrafter"/>
</dbReference>
<evidence type="ECO:0000259" key="8">
    <source>
        <dbReference type="PROSITE" id="PS50934"/>
    </source>
</evidence>
<dbReference type="InterPro" id="IPR007526">
    <property type="entry name" value="SWIRM"/>
</dbReference>
<feature type="coiled-coil region" evidence="6">
    <location>
        <begin position="475"/>
        <end position="505"/>
    </location>
</feature>
<dbReference type="STRING" id="35608.A0A2U1MDY1"/>
<evidence type="ECO:0000256" key="3">
    <source>
        <dbReference type="ARBA" id="ARBA00023015"/>
    </source>
</evidence>
<evidence type="ECO:0000256" key="7">
    <source>
        <dbReference type="SAM" id="MobiDB-lite"/>
    </source>
</evidence>
<dbReference type="PANTHER" id="PTHR14790">
    <property type="entry name" value="RECQ-MEDIATED GENOME INSTABILITY PROTEIN 1 RMI1"/>
    <property type="match status" value="1"/>
</dbReference>
<name>A0A2U1MDY1_ARTAN</name>
<dbReference type="Proteomes" id="UP000245207">
    <property type="component" value="Unassembled WGS sequence"/>
</dbReference>
<feature type="compositionally biased region" description="Basic and acidic residues" evidence="7">
    <location>
        <begin position="1016"/>
        <end position="1030"/>
    </location>
</feature>
<dbReference type="InterPro" id="IPR032451">
    <property type="entry name" value="SMARCC_C"/>
</dbReference>
<evidence type="ECO:0000313" key="9">
    <source>
        <dbReference type="EMBL" id="PWA59470.1"/>
    </source>
</evidence>
<keyword evidence="3" id="KW-0805">Transcription regulation</keyword>
<sequence length="1271" mass="140287">MENNNNNHFSKSLIPADDHRFEFELYTVPSRAGWFSWDNIHDIERAALTPFFDGSSFTRNPRVYKEYRDHIINKFREYPSRRLTFSEGGGVGMGESEFKIGMGPLGSYTDVFQEVMELVCESCKGRCESGHYESTKDANSIICSKCFKNGSYGKNKSIDDYKFVDSTPDNGNHVTTWTEAETFLLLQSVTKHGDDWDLVAQNDSNNSINNQKQEQGGPPVPQEAKDIEVQNVELESKTQQNGDVDSETPPAKRICIAPVSDSSDTKMEQVTALCFQPFDKLDVMNAFLVLNQFISLQTDNQDEQVAPSEETKEIDGEICELKHQKQQDGDLENHCPLKTDRSKPLPIVSNSLMQQITRISAVVGPQVAASAAEAAVTALCEENEIPKEIFDTEENGNELPFSTQTNEHERVAQGNDIEMDARPSESEKDVIPLPLRMRATSATILGAAAAHAKLLAIQEDKEVERLVSTVVSTQLKKLQHKMKLLNEAESIMEKEFAQMTELEDSLLTERVDVIEKGIDAGFVKALPIDLLASMNHGVFRITFFFSDLVAAFKALKLWSGEAFAESLLFSFPQNTSPILREPAANSKRSSAANIIPSVLKREAFCVCCLVSGNPIGKVLEELGLRLRGEWLDACLRGLESGVAGFSGLGDTKKAKMCFERFLECDMNLCGAGLLPSNVGRMHLVDLPGPFVLQVDEIVNISQPLRQRYKTANAGFHRCLKLSMTDGVQRVFGMEYQPIKDLDALAPAGLKVAISNVNVRHGLLMLVPEVIQVLGGLVEELDAARQRLVEEVNKPPRGRRTRSGVVPPLATRATRAAWPAEDINVPRPLNNPVPQTATPIQVDDQGARAARPTDGIHVSRPINNPVPQRATPIQVADQGIRAARSTGGIHGSRPLNNDQQRETPMQVDGPAGAAWPTDDNHVSRLSNNNPQRGTPIHVDGQGTHATWPTDDIHVSQPSNNNQQRATVIEVDSPGTPATWPTDDIHVSRPLNNPVSHMATPMQVDDHGTTPASVNERVSSRTEVESSFSTRRENIEPLPSMATTESSVYMDTENASFAVPIPSESVKTTPLRVTEEASILIQRPSPVAISDDEDVHMVAAEDNHIASGRSNESPFMYLATLSAKWAETKDQVANVEGKIKCFVTGVKKFQYKERSTYKLHVYVDDGSLISEILIDHSFVQRKIGYSPEEVIAASSSSDPSRELEMKSRMKKFQEFLANFEGTMVLRIDEASSLPTALDLQQGCPPADAWSLLTRLKPCNADQRPQLDPIDLSP</sequence>
<feature type="domain" description="SWIRM" evidence="8">
    <location>
        <begin position="26"/>
        <end position="87"/>
    </location>
</feature>
<dbReference type="SUPFAM" id="SSF46689">
    <property type="entry name" value="Homeodomain-like"/>
    <property type="match status" value="1"/>
</dbReference>
<dbReference type="EMBL" id="PKPP01005616">
    <property type="protein sequence ID" value="PWA59470.1"/>
    <property type="molecule type" value="Genomic_DNA"/>
</dbReference>
<dbReference type="GO" id="GO:0000166">
    <property type="term" value="F:nucleotide binding"/>
    <property type="evidence" value="ECO:0007669"/>
    <property type="project" value="InterPro"/>
</dbReference>
<dbReference type="SMART" id="SM01161">
    <property type="entry name" value="DUF1767"/>
    <property type="match status" value="1"/>
</dbReference>
<evidence type="ECO:0000256" key="4">
    <source>
        <dbReference type="ARBA" id="ARBA00023163"/>
    </source>
</evidence>
<keyword evidence="4" id="KW-0804">Transcription</keyword>
<dbReference type="GO" id="GO:0000712">
    <property type="term" value="P:resolution of meiotic recombination intermediates"/>
    <property type="evidence" value="ECO:0007669"/>
    <property type="project" value="TreeGrafter"/>
</dbReference>
<dbReference type="Pfam" id="PF04433">
    <property type="entry name" value="SWIRM"/>
    <property type="match status" value="1"/>
</dbReference>
<dbReference type="GO" id="GO:0016604">
    <property type="term" value="C:nuclear body"/>
    <property type="evidence" value="ECO:0007669"/>
    <property type="project" value="TreeGrafter"/>
</dbReference>
<evidence type="ECO:0000256" key="1">
    <source>
        <dbReference type="ARBA" id="ARBA00006395"/>
    </source>
</evidence>
<comment type="caution">
    <text evidence="9">The sequence shown here is derived from an EMBL/GenBank/DDBJ whole genome shotgun (WGS) entry which is preliminary data.</text>
</comment>
<organism evidence="9 10">
    <name type="scientific">Artemisia annua</name>
    <name type="common">Sweet wormwood</name>
    <dbReference type="NCBI Taxonomy" id="35608"/>
    <lineage>
        <taxon>Eukaryota</taxon>
        <taxon>Viridiplantae</taxon>
        <taxon>Streptophyta</taxon>
        <taxon>Embryophyta</taxon>
        <taxon>Tracheophyta</taxon>
        <taxon>Spermatophyta</taxon>
        <taxon>Magnoliopsida</taxon>
        <taxon>eudicotyledons</taxon>
        <taxon>Gunneridae</taxon>
        <taxon>Pentapetalae</taxon>
        <taxon>asterids</taxon>
        <taxon>campanulids</taxon>
        <taxon>Asterales</taxon>
        <taxon>Asteraceae</taxon>
        <taxon>Asteroideae</taxon>
        <taxon>Anthemideae</taxon>
        <taxon>Artemisiinae</taxon>
        <taxon>Artemisia</taxon>
    </lineage>
</organism>
<dbReference type="CDD" id="cd00167">
    <property type="entry name" value="SANT"/>
    <property type="match status" value="1"/>
</dbReference>
<feature type="region of interest" description="Disordered" evidence="7">
    <location>
        <begin position="197"/>
        <end position="222"/>
    </location>
</feature>
<dbReference type="InterPro" id="IPR032199">
    <property type="entry name" value="RMI1_C"/>
</dbReference>
<comment type="similarity">
    <text evidence="1">Belongs to the RMI1 family.</text>
</comment>
<dbReference type="OrthoDB" id="341511at2759"/>
<proteinExistence type="inferred from homology"/>
<dbReference type="Pfam" id="PF08585">
    <property type="entry name" value="RMI1_N_C"/>
    <property type="match status" value="1"/>
</dbReference>
<evidence type="ECO:0000256" key="2">
    <source>
        <dbReference type="ARBA" id="ARBA00018987"/>
    </source>
</evidence>
<feature type="region of interest" description="Disordered" evidence="7">
    <location>
        <begin position="1002"/>
        <end position="1030"/>
    </location>
</feature>
<evidence type="ECO:0000256" key="5">
    <source>
        <dbReference type="ARBA" id="ARBA00077519"/>
    </source>
</evidence>
<accession>A0A2U1MDY1</accession>
<dbReference type="Pfam" id="PF16099">
    <property type="entry name" value="RMI1_C"/>
    <property type="match status" value="1"/>
</dbReference>
<dbReference type="AlphaFoldDB" id="A0A2U1MDY1"/>
<feature type="compositionally biased region" description="Polar residues" evidence="7">
    <location>
        <begin position="201"/>
        <end position="214"/>
    </location>
</feature>
<gene>
    <name evidence="9" type="ORF">CTI12_AA281630</name>
</gene>
<dbReference type="PROSITE" id="PS50934">
    <property type="entry name" value="SWIRM"/>
    <property type="match status" value="1"/>
</dbReference>
<dbReference type="PANTHER" id="PTHR14790:SF15">
    <property type="entry name" value="RECQ-MEDIATED GENOME INSTABILITY PROTEIN 1"/>
    <property type="match status" value="1"/>
</dbReference>
<feature type="region of interest" description="Disordered" evidence="7">
    <location>
        <begin position="884"/>
        <end position="910"/>
    </location>
</feature>
<evidence type="ECO:0000313" key="10">
    <source>
        <dbReference type="Proteomes" id="UP000245207"/>
    </source>
</evidence>
<dbReference type="GO" id="GO:0000724">
    <property type="term" value="P:double-strand break repair via homologous recombination"/>
    <property type="evidence" value="ECO:0007669"/>
    <property type="project" value="TreeGrafter"/>
</dbReference>
<dbReference type="Gene3D" id="2.40.50.770">
    <property type="entry name" value="RecQ-mediated genome instability protein Rmi1, C-terminal domain"/>
    <property type="match status" value="1"/>
</dbReference>
<protein>
    <recommendedName>
        <fullName evidence="2">RecQ-mediated genome instability protein 1</fullName>
    </recommendedName>
    <alternativeName>
        <fullName evidence="5">BLM-associated protein of 75 kDa homolog</fullName>
    </alternativeName>
</protein>
<dbReference type="Gene3D" id="1.10.10.10">
    <property type="entry name" value="Winged helix-like DNA-binding domain superfamily/Winged helix DNA-binding domain"/>
    <property type="match status" value="1"/>
</dbReference>
<dbReference type="InterPro" id="IPR013894">
    <property type="entry name" value="RMI1_OB"/>
</dbReference>
<keyword evidence="10" id="KW-1185">Reference proteome</keyword>
<dbReference type="InterPro" id="IPR001005">
    <property type="entry name" value="SANT/Myb"/>
</dbReference>
<dbReference type="InterPro" id="IPR042470">
    <property type="entry name" value="RMI1_N_C_sf"/>
</dbReference>
<dbReference type="Pfam" id="PF16495">
    <property type="entry name" value="SWIRM-assoc_1"/>
    <property type="match status" value="1"/>
</dbReference>
<evidence type="ECO:0000256" key="6">
    <source>
        <dbReference type="SAM" id="Coils"/>
    </source>
</evidence>